<dbReference type="InterPro" id="IPR036397">
    <property type="entry name" value="RNaseH_sf"/>
</dbReference>
<dbReference type="CDD" id="cd06222">
    <property type="entry name" value="RNase_H_like"/>
    <property type="match status" value="1"/>
</dbReference>
<organism evidence="3 4">
    <name type="scientific">Gossypium stocksii</name>
    <dbReference type="NCBI Taxonomy" id="47602"/>
    <lineage>
        <taxon>Eukaryota</taxon>
        <taxon>Viridiplantae</taxon>
        <taxon>Streptophyta</taxon>
        <taxon>Embryophyta</taxon>
        <taxon>Tracheophyta</taxon>
        <taxon>Spermatophyta</taxon>
        <taxon>Magnoliopsida</taxon>
        <taxon>eudicotyledons</taxon>
        <taxon>Gunneridae</taxon>
        <taxon>Pentapetalae</taxon>
        <taxon>rosids</taxon>
        <taxon>malvids</taxon>
        <taxon>Malvales</taxon>
        <taxon>Malvaceae</taxon>
        <taxon>Malvoideae</taxon>
        <taxon>Gossypium</taxon>
    </lineage>
</organism>
<dbReference type="OrthoDB" id="992377at2759"/>
<dbReference type="EMBL" id="JAIQCV010000010">
    <property type="protein sequence ID" value="KAH1057306.1"/>
    <property type="molecule type" value="Genomic_DNA"/>
</dbReference>
<name>A0A9D3ZQ38_9ROSI</name>
<dbReference type="Pfam" id="PF13456">
    <property type="entry name" value="RVT_3"/>
    <property type="match status" value="1"/>
</dbReference>
<protein>
    <recommendedName>
        <fullName evidence="5">Reverse transcriptase zinc-binding domain-containing protein</fullName>
    </recommendedName>
</protein>
<evidence type="ECO:0000313" key="4">
    <source>
        <dbReference type="Proteomes" id="UP000828251"/>
    </source>
</evidence>
<dbReference type="InterPro" id="IPR026960">
    <property type="entry name" value="RVT-Znf"/>
</dbReference>
<dbReference type="Proteomes" id="UP000828251">
    <property type="component" value="Unassembled WGS sequence"/>
</dbReference>
<dbReference type="AlphaFoldDB" id="A0A9D3ZQ38"/>
<evidence type="ECO:0008006" key="5">
    <source>
        <dbReference type="Google" id="ProtNLM"/>
    </source>
</evidence>
<dbReference type="InterPro" id="IPR002156">
    <property type="entry name" value="RNaseH_domain"/>
</dbReference>
<dbReference type="InterPro" id="IPR044730">
    <property type="entry name" value="RNase_H-like_dom_plant"/>
</dbReference>
<dbReference type="Pfam" id="PF13966">
    <property type="entry name" value="zf-RVT"/>
    <property type="match status" value="1"/>
</dbReference>
<feature type="domain" description="RNase H type-1" evidence="1">
    <location>
        <begin position="120"/>
        <end position="228"/>
    </location>
</feature>
<comment type="caution">
    <text evidence="3">The sequence shown here is derived from an EMBL/GenBank/DDBJ whole genome shotgun (WGS) entry which is preliminary data.</text>
</comment>
<evidence type="ECO:0000259" key="2">
    <source>
        <dbReference type="Pfam" id="PF13966"/>
    </source>
</evidence>
<dbReference type="GO" id="GO:0003676">
    <property type="term" value="F:nucleic acid binding"/>
    <property type="evidence" value="ECO:0007669"/>
    <property type="project" value="InterPro"/>
</dbReference>
<proteinExistence type="predicted"/>
<dbReference type="GO" id="GO:0004523">
    <property type="term" value="F:RNA-DNA hybrid ribonuclease activity"/>
    <property type="evidence" value="ECO:0007669"/>
    <property type="project" value="InterPro"/>
</dbReference>
<feature type="domain" description="Reverse transcriptase zinc-binding" evidence="2">
    <location>
        <begin position="32"/>
        <end position="103"/>
    </location>
</feature>
<sequence>MLNHLKEVVSSKVLVPEEEDRLMWIHDNKGVFSVKKLTELLIKEGMDDICFTFDKIWKLKVPPRMKSFLWMVSIDRLPTKEFLIRRGVQIWQLESGCPWCGQNLMDDFGYSGMLIGVAVGCGGVLRDSDGVARALFSSLVEAKDSISAEMGASIIALDVFSAMGCKGKSSLIIEFGSNEVFYWFKNKGLKPWLLRPIFKEIEHKMVRVGNVSFSKADKNRNEMAYALAVVGIKRPAMFKAWW</sequence>
<dbReference type="InterPro" id="IPR012337">
    <property type="entry name" value="RNaseH-like_sf"/>
</dbReference>
<reference evidence="3 4" key="1">
    <citation type="journal article" date="2021" name="Plant Biotechnol. J.">
        <title>Multi-omics assisted identification of the key and species-specific regulatory components of drought-tolerant mechanisms in Gossypium stocksii.</title>
        <authorList>
            <person name="Yu D."/>
            <person name="Ke L."/>
            <person name="Zhang D."/>
            <person name="Wu Y."/>
            <person name="Sun Y."/>
            <person name="Mei J."/>
            <person name="Sun J."/>
            <person name="Sun Y."/>
        </authorList>
    </citation>
    <scope>NUCLEOTIDE SEQUENCE [LARGE SCALE GENOMIC DNA]</scope>
    <source>
        <strain evidence="4">cv. E1</strain>
        <tissue evidence="3">Leaf</tissue>
    </source>
</reference>
<dbReference type="SUPFAM" id="SSF53098">
    <property type="entry name" value="Ribonuclease H-like"/>
    <property type="match status" value="1"/>
</dbReference>
<keyword evidence="4" id="KW-1185">Reference proteome</keyword>
<gene>
    <name evidence="3" type="ORF">J1N35_035371</name>
</gene>
<evidence type="ECO:0000313" key="3">
    <source>
        <dbReference type="EMBL" id="KAH1057306.1"/>
    </source>
</evidence>
<accession>A0A9D3ZQ38</accession>
<dbReference type="Gene3D" id="3.30.420.10">
    <property type="entry name" value="Ribonuclease H-like superfamily/Ribonuclease H"/>
    <property type="match status" value="1"/>
</dbReference>
<evidence type="ECO:0000259" key="1">
    <source>
        <dbReference type="Pfam" id="PF13456"/>
    </source>
</evidence>